<dbReference type="Pfam" id="PF02492">
    <property type="entry name" value="cobW"/>
    <property type="match status" value="1"/>
</dbReference>
<dbReference type="Pfam" id="PF21537">
    <property type="entry name" value="DUF1980_C"/>
    <property type="match status" value="1"/>
</dbReference>
<gene>
    <name evidence="3" type="ORF">CSX02_02010</name>
</gene>
<dbReference type="InterPro" id="IPR052955">
    <property type="entry name" value="UPF0703_membrane_permease"/>
</dbReference>
<dbReference type="AlphaFoldDB" id="A0A2G3E5H3"/>
<dbReference type="PANTHER" id="PTHR40047">
    <property type="entry name" value="UPF0703 PROTEIN YCGQ"/>
    <property type="match status" value="1"/>
</dbReference>
<keyword evidence="4" id="KW-1185">Reference proteome</keyword>
<proteinExistence type="predicted"/>
<dbReference type="EMBL" id="PDYG01000006">
    <property type="protein sequence ID" value="PHU38519.1"/>
    <property type="molecule type" value="Genomic_DNA"/>
</dbReference>
<accession>A0A2G3E5H3</accession>
<reference evidence="3 4" key="1">
    <citation type="submission" date="2017-10" db="EMBL/GenBank/DDBJ databases">
        <title>Resolving the taxonomy of Roseburia spp., Eubacterium rectale and Agathobacter spp. through phylogenomic analysis.</title>
        <authorList>
            <person name="Sheridan P.O."/>
            <person name="Walker A.W."/>
            <person name="Duncan S.H."/>
            <person name="Scott K.P."/>
            <person name="Toole P.W.O."/>
            <person name="Luis P."/>
            <person name="Flint H.J."/>
        </authorList>
    </citation>
    <scope>NUCLEOTIDE SEQUENCE [LARGE SCALE GENOMIC DNA]</scope>
    <source>
        <strain evidence="3 4">JK623</strain>
    </source>
</reference>
<feature type="domain" description="DUF1980" evidence="2">
    <location>
        <begin position="190"/>
        <end position="312"/>
    </location>
</feature>
<dbReference type="Gene3D" id="3.40.50.300">
    <property type="entry name" value="P-loop containing nucleotide triphosphate hydrolases"/>
    <property type="match status" value="1"/>
</dbReference>
<dbReference type="Proteomes" id="UP000224563">
    <property type="component" value="Unassembled WGS sequence"/>
</dbReference>
<evidence type="ECO:0000313" key="4">
    <source>
        <dbReference type="Proteomes" id="UP000224563"/>
    </source>
</evidence>
<comment type="caution">
    <text evidence="3">The sequence shown here is derived from an EMBL/GenBank/DDBJ whole genome shotgun (WGS) entry which is preliminary data.</text>
</comment>
<dbReference type="SUPFAM" id="SSF52540">
    <property type="entry name" value="P-loop containing nucleoside triphosphate hydrolases"/>
    <property type="match status" value="1"/>
</dbReference>
<evidence type="ECO:0000259" key="1">
    <source>
        <dbReference type="Pfam" id="PF02492"/>
    </source>
</evidence>
<organism evidence="3 4">
    <name type="scientific">Agathobacter ruminis</name>
    <dbReference type="NCBI Taxonomy" id="1712665"/>
    <lineage>
        <taxon>Bacteria</taxon>
        <taxon>Bacillati</taxon>
        <taxon>Bacillota</taxon>
        <taxon>Clostridia</taxon>
        <taxon>Lachnospirales</taxon>
        <taxon>Lachnospiraceae</taxon>
        <taxon>Agathobacter</taxon>
    </lineage>
</organism>
<dbReference type="PANTHER" id="PTHR40047:SF1">
    <property type="entry name" value="UPF0703 PROTEIN YCGQ"/>
    <property type="match status" value="1"/>
</dbReference>
<evidence type="ECO:0000313" key="3">
    <source>
        <dbReference type="EMBL" id="PHU38519.1"/>
    </source>
</evidence>
<evidence type="ECO:0000259" key="2">
    <source>
        <dbReference type="Pfam" id="PF21537"/>
    </source>
</evidence>
<feature type="domain" description="CobW/HypB/UreG nucleotide-binding" evidence="1">
    <location>
        <begin position="6"/>
        <end position="172"/>
    </location>
</feature>
<dbReference type="InterPro" id="IPR027417">
    <property type="entry name" value="P-loop_NTPase"/>
</dbReference>
<dbReference type="InterPro" id="IPR048447">
    <property type="entry name" value="DUF1980_C"/>
</dbReference>
<reference evidence="3 4" key="2">
    <citation type="submission" date="2017-10" db="EMBL/GenBank/DDBJ databases">
        <authorList>
            <person name="Banno H."/>
            <person name="Chua N.-H."/>
        </authorList>
    </citation>
    <scope>NUCLEOTIDE SEQUENCE [LARGE SCALE GENOMIC DNA]</scope>
    <source>
        <strain evidence="3 4">JK623</strain>
    </source>
</reference>
<dbReference type="InterPro" id="IPR003495">
    <property type="entry name" value="CobW/HypB/UreG_nucleotide-bd"/>
</dbReference>
<sequence>MAQEIPVYLFTGFMDSGKTSLIKETLFENDFGEDAPGIVLMCEDGEVEFDEAELAKKNLQLVEIESEEQFNLDKLNEINDQYHPQIVFLEYNGTWTADKIVDQELPKDWLIIQTLMTIDSTTFDLYLNNMRAMMQDQIFISDVVIFNRTDDETDRGHLRRMIKNINRKAQVVYERKDGTIDERPEELPFDIDADVIDLPDADYAIWYMDCMENYKKYDRKKIHFKALVYNPEKLKKGFFVPGRFVMTCCVEDIQFLGFKCKYENEQELEHKSWIDFTGEIRVEFAREYKGKGPVLYPIDIKPTEKPEDELVYFS</sequence>
<protein>
    <submittedName>
        <fullName evidence="3">GTPase</fullName>
    </submittedName>
</protein>
<dbReference type="RefSeq" id="WP_031545561.1">
    <property type="nucleotide sequence ID" value="NZ_JANSWH010000099.1"/>
</dbReference>
<name>A0A2G3E5H3_9FIRM</name>